<proteinExistence type="predicted"/>
<dbReference type="EMBL" id="LSSL01000479">
    <property type="protein sequence ID" value="OLY84478.1"/>
    <property type="molecule type" value="Genomic_DNA"/>
</dbReference>
<evidence type="ECO:0000313" key="2">
    <source>
        <dbReference type="EMBL" id="OLY84478.1"/>
    </source>
</evidence>
<reference evidence="2 3" key="1">
    <citation type="journal article" date="2016" name="Mol. Biol. Evol.">
        <title>Genome-Wide Survey of Gut Fungi (Harpellales) Reveals the First Horizontally Transferred Ubiquitin Gene from a Mosquito Host.</title>
        <authorList>
            <person name="Wang Y."/>
            <person name="White M.M."/>
            <person name="Kvist S."/>
            <person name="Moncalvo J.M."/>
        </authorList>
    </citation>
    <scope>NUCLEOTIDE SEQUENCE [LARGE SCALE GENOMIC DNA]</scope>
    <source>
        <strain evidence="2 3">ALG-7-W6</strain>
    </source>
</reference>
<keyword evidence="3" id="KW-1185">Reference proteome</keyword>
<dbReference type="Proteomes" id="UP000187455">
    <property type="component" value="Unassembled WGS sequence"/>
</dbReference>
<evidence type="ECO:0000313" key="3">
    <source>
        <dbReference type="Proteomes" id="UP000187455"/>
    </source>
</evidence>
<dbReference type="AlphaFoldDB" id="A0A1R0H5W1"/>
<gene>
    <name evidence="2" type="ORF">AYI68_g1356</name>
</gene>
<protein>
    <submittedName>
        <fullName evidence="2">Uncharacterized protein</fullName>
    </submittedName>
</protein>
<name>A0A1R0H5W1_9FUNG</name>
<sequence>MERDQTRMLSPMEFNTTDNSEGMYREENSEVSNATKEDQNLAFILKKTFSQTEAASTSLICVSGSKKREVSEIEVQKLVSESMKNQRFILQTQFLDNNAI</sequence>
<feature type="region of interest" description="Disordered" evidence="1">
    <location>
        <begin position="1"/>
        <end position="33"/>
    </location>
</feature>
<comment type="caution">
    <text evidence="2">The sequence shown here is derived from an EMBL/GenBank/DDBJ whole genome shotgun (WGS) entry which is preliminary data.</text>
</comment>
<accession>A0A1R0H5W1</accession>
<organism evidence="2 3">
    <name type="scientific">Smittium mucronatum</name>
    <dbReference type="NCBI Taxonomy" id="133383"/>
    <lineage>
        <taxon>Eukaryota</taxon>
        <taxon>Fungi</taxon>
        <taxon>Fungi incertae sedis</taxon>
        <taxon>Zoopagomycota</taxon>
        <taxon>Kickxellomycotina</taxon>
        <taxon>Harpellomycetes</taxon>
        <taxon>Harpellales</taxon>
        <taxon>Legeriomycetaceae</taxon>
        <taxon>Smittium</taxon>
    </lineage>
</organism>
<evidence type="ECO:0000256" key="1">
    <source>
        <dbReference type="SAM" id="MobiDB-lite"/>
    </source>
</evidence>